<dbReference type="AlphaFoldDB" id="A0A0C2YX71"/>
<proteinExistence type="predicted"/>
<organism evidence="2 3">
    <name type="scientific">Hebeloma cylindrosporum</name>
    <dbReference type="NCBI Taxonomy" id="76867"/>
    <lineage>
        <taxon>Eukaryota</taxon>
        <taxon>Fungi</taxon>
        <taxon>Dikarya</taxon>
        <taxon>Basidiomycota</taxon>
        <taxon>Agaricomycotina</taxon>
        <taxon>Agaricomycetes</taxon>
        <taxon>Agaricomycetidae</taxon>
        <taxon>Agaricales</taxon>
        <taxon>Agaricineae</taxon>
        <taxon>Hymenogastraceae</taxon>
        <taxon>Hebeloma</taxon>
    </lineage>
</organism>
<dbReference type="Proteomes" id="UP000053424">
    <property type="component" value="Unassembled WGS sequence"/>
</dbReference>
<dbReference type="HOGENOM" id="CLU_041568_0_0_1"/>
<sequence>MLSSRPIQLSTDGAYFPTKTPGRGLKNRAENAHVGTGTAMTVNGKGKIGVAPKTPFQLSSVQPERLFKGQKTVLSTITRPLGDKTPLPNRLANTLFQTPLPRLNKPSKLNDDGGNNEGGTPDSIQRPSSMRKHLKQPRSSGKKFETPVNNGNHWDVSDGDIVLLDAQAVPEPIVECADDFDEVEYGPPNTLDLPYEPPFDFELPDYKQVGRTLFQIGHCFRYDDAPAPADLEIPASELEEANWNMISLPELESDDPFHLARIEAASESLSKNTPIATTRTRVLNRNVPKPGAAVPVNAVVKPRPQSSLAEFGTKATVRPASRFAPSSAATTASIPSHRQRLISNNSAKSAGSALPSRTTAANLQSGAGISVAKPLSNASRISANPSSTTVSRTVPAKASSSATGIRTVKPMPSVSRVVANSRRPHTSATFNTAKTKGPAVDKTGVAFAEGDLLLINDMGGELDDFDFKFDV</sequence>
<keyword evidence="3" id="KW-1185">Reference proteome</keyword>
<evidence type="ECO:0000256" key="1">
    <source>
        <dbReference type="SAM" id="MobiDB-lite"/>
    </source>
</evidence>
<reference evidence="2 3" key="1">
    <citation type="submission" date="2014-04" db="EMBL/GenBank/DDBJ databases">
        <authorList>
            <consortium name="DOE Joint Genome Institute"/>
            <person name="Kuo A."/>
            <person name="Gay G."/>
            <person name="Dore J."/>
            <person name="Kohler A."/>
            <person name="Nagy L.G."/>
            <person name="Floudas D."/>
            <person name="Copeland A."/>
            <person name="Barry K.W."/>
            <person name="Cichocki N."/>
            <person name="Veneault-Fourrey C."/>
            <person name="LaButti K."/>
            <person name="Lindquist E.A."/>
            <person name="Lipzen A."/>
            <person name="Lundell T."/>
            <person name="Morin E."/>
            <person name="Murat C."/>
            <person name="Sun H."/>
            <person name="Tunlid A."/>
            <person name="Henrissat B."/>
            <person name="Grigoriev I.V."/>
            <person name="Hibbett D.S."/>
            <person name="Martin F."/>
            <person name="Nordberg H.P."/>
            <person name="Cantor M.N."/>
            <person name="Hua S.X."/>
        </authorList>
    </citation>
    <scope>NUCLEOTIDE SEQUENCE [LARGE SCALE GENOMIC DNA]</scope>
    <source>
        <strain evidence="3">h7</strain>
    </source>
</reference>
<dbReference type="STRING" id="686832.A0A0C2YX71"/>
<name>A0A0C2YX71_HEBCY</name>
<dbReference type="EMBL" id="KN831772">
    <property type="protein sequence ID" value="KIM45572.1"/>
    <property type="molecule type" value="Genomic_DNA"/>
</dbReference>
<dbReference type="OrthoDB" id="3266915at2759"/>
<gene>
    <name evidence="2" type="ORF">M413DRAFT_442240</name>
</gene>
<evidence type="ECO:0000313" key="3">
    <source>
        <dbReference type="Proteomes" id="UP000053424"/>
    </source>
</evidence>
<evidence type="ECO:0000313" key="2">
    <source>
        <dbReference type="EMBL" id="KIM45572.1"/>
    </source>
</evidence>
<protein>
    <submittedName>
        <fullName evidence="2">Uncharacterized protein</fullName>
    </submittedName>
</protein>
<feature type="region of interest" description="Disordered" evidence="1">
    <location>
        <begin position="78"/>
        <end position="151"/>
    </location>
</feature>
<reference evidence="3" key="2">
    <citation type="submission" date="2015-01" db="EMBL/GenBank/DDBJ databases">
        <title>Evolutionary Origins and Diversification of the Mycorrhizal Mutualists.</title>
        <authorList>
            <consortium name="DOE Joint Genome Institute"/>
            <consortium name="Mycorrhizal Genomics Consortium"/>
            <person name="Kohler A."/>
            <person name="Kuo A."/>
            <person name="Nagy L.G."/>
            <person name="Floudas D."/>
            <person name="Copeland A."/>
            <person name="Barry K.W."/>
            <person name="Cichocki N."/>
            <person name="Veneault-Fourrey C."/>
            <person name="LaButti K."/>
            <person name="Lindquist E.A."/>
            <person name="Lipzen A."/>
            <person name="Lundell T."/>
            <person name="Morin E."/>
            <person name="Murat C."/>
            <person name="Riley R."/>
            <person name="Ohm R."/>
            <person name="Sun H."/>
            <person name="Tunlid A."/>
            <person name="Henrissat B."/>
            <person name="Grigoriev I.V."/>
            <person name="Hibbett D.S."/>
            <person name="Martin F."/>
        </authorList>
    </citation>
    <scope>NUCLEOTIDE SEQUENCE [LARGE SCALE GENOMIC DNA]</scope>
    <source>
        <strain evidence="3">h7</strain>
    </source>
</reference>
<feature type="region of interest" description="Disordered" evidence="1">
    <location>
        <begin position="379"/>
        <end position="403"/>
    </location>
</feature>
<accession>A0A0C2YX71</accession>